<feature type="compositionally biased region" description="Basic and acidic residues" evidence="1">
    <location>
        <begin position="24"/>
        <end position="51"/>
    </location>
</feature>
<evidence type="ECO:0000313" key="3">
    <source>
        <dbReference type="WBParaSite" id="nRc.2.0.1.t38566-RA"/>
    </source>
</evidence>
<feature type="region of interest" description="Disordered" evidence="1">
    <location>
        <begin position="24"/>
        <end position="57"/>
    </location>
</feature>
<protein>
    <submittedName>
        <fullName evidence="3">Uncharacterized protein</fullName>
    </submittedName>
</protein>
<evidence type="ECO:0000256" key="1">
    <source>
        <dbReference type="SAM" id="MobiDB-lite"/>
    </source>
</evidence>
<reference evidence="3" key="1">
    <citation type="submission" date="2022-11" db="UniProtKB">
        <authorList>
            <consortium name="WormBaseParasite"/>
        </authorList>
    </citation>
    <scope>IDENTIFICATION</scope>
</reference>
<sequence length="102" mass="12051">SNFEKNIATTWNYISREYHGETIKNFKTEQKPTKRSESTDDLHDTPRRDWNPRVGATSESTTLPLLHFEWRTMSNLQHLWYVKCCIAGLKSNEWCNNCSDIQ</sequence>
<dbReference type="AlphaFoldDB" id="A0A915KJH2"/>
<evidence type="ECO:0000313" key="2">
    <source>
        <dbReference type="Proteomes" id="UP000887565"/>
    </source>
</evidence>
<accession>A0A915KJH2</accession>
<dbReference type="WBParaSite" id="nRc.2.0.1.t38566-RA">
    <property type="protein sequence ID" value="nRc.2.0.1.t38566-RA"/>
    <property type="gene ID" value="nRc.2.0.1.g38566"/>
</dbReference>
<proteinExistence type="predicted"/>
<dbReference type="Proteomes" id="UP000887565">
    <property type="component" value="Unplaced"/>
</dbReference>
<keyword evidence="2" id="KW-1185">Reference proteome</keyword>
<name>A0A915KJH2_ROMCU</name>
<organism evidence="2 3">
    <name type="scientific">Romanomermis culicivorax</name>
    <name type="common">Nematode worm</name>
    <dbReference type="NCBI Taxonomy" id="13658"/>
    <lineage>
        <taxon>Eukaryota</taxon>
        <taxon>Metazoa</taxon>
        <taxon>Ecdysozoa</taxon>
        <taxon>Nematoda</taxon>
        <taxon>Enoplea</taxon>
        <taxon>Dorylaimia</taxon>
        <taxon>Mermithida</taxon>
        <taxon>Mermithoidea</taxon>
        <taxon>Mermithidae</taxon>
        <taxon>Romanomermis</taxon>
    </lineage>
</organism>